<evidence type="ECO:0000256" key="1">
    <source>
        <dbReference type="SAM" id="MobiDB-lite"/>
    </source>
</evidence>
<evidence type="ECO:0000313" key="3">
    <source>
        <dbReference type="Proteomes" id="UP001595897"/>
    </source>
</evidence>
<protein>
    <submittedName>
        <fullName evidence="2">RHS repeat-associated core domain-containing protein</fullName>
    </submittedName>
</protein>
<organism evidence="2 3">
    <name type="scientific">Glaciecola siphonariae</name>
    <dbReference type="NCBI Taxonomy" id="521012"/>
    <lineage>
        <taxon>Bacteria</taxon>
        <taxon>Pseudomonadati</taxon>
        <taxon>Pseudomonadota</taxon>
        <taxon>Gammaproteobacteria</taxon>
        <taxon>Alteromonadales</taxon>
        <taxon>Alteromonadaceae</taxon>
        <taxon>Glaciecola</taxon>
    </lineage>
</organism>
<dbReference type="InterPro" id="IPR022385">
    <property type="entry name" value="Rhs_assc_core"/>
</dbReference>
<accession>A0ABV9LYA3</accession>
<dbReference type="InterPro" id="IPR050708">
    <property type="entry name" value="T6SS_VgrG/RHS"/>
</dbReference>
<feature type="region of interest" description="Disordered" evidence="1">
    <location>
        <begin position="119"/>
        <end position="152"/>
    </location>
</feature>
<dbReference type="PANTHER" id="PTHR32305">
    <property type="match status" value="1"/>
</dbReference>
<dbReference type="Gene3D" id="2.180.10.10">
    <property type="entry name" value="RHS repeat-associated core"/>
    <property type="match status" value="1"/>
</dbReference>
<dbReference type="PANTHER" id="PTHR32305:SF15">
    <property type="entry name" value="PROTEIN RHSA-RELATED"/>
    <property type="match status" value="1"/>
</dbReference>
<feature type="compositionally biased region" description="Low complexity" evidence="1">
    <location>
        <begin position="135"/>
        <end position="149"/>
    </location>
</feature>
<gene>
    <name evidence="2" type="ORF">ACFO4O_15275</name>
</gene>
<dbReference type="NCBIfam" id="TIGR03696">
    <property type="entry name" value="Rhs_assc_core"/>
    <property type="match status" value="1"/>
</dbReference>
<comment type="caution">
    <text evidence="2">The sequence shown here is derived from an EMBL/GenBank/DDBJ whole genome shotgun (WGS) entry which is preliminary data.</text>
</comment>
<name>A0ABV9LYA3_9ALTE</name>
<reference evidence="3" key="1">
    <citation type="journal article" date="2019" name="Int. J. Syst. Evol. Microbiol.">
        <title>The Global Catalogue of Microorganisms (GCM) 10K type strain sequencing project: providing services to taxonomists for standard genome sequencing and annotation.</title>
        <authorList>
            <consortium name="The Broad Institute Genomics Platform"/>
            <consortium name="The Broad Institute Genome Sequencing Center for Infectious Disease"/>
            <person name="Wu L."/>
            <person name="Ma J."/>
        </authorList>
    </citation>
    <scope>NUCLEOTIDE SEQUENCE [LARGE SCALE GENOMIC DNA]</scope>
    <source>
        <strain evidence="3">KACC 12507</strain>
    </source>
</reference>
<dbReference type="Proteomes" id="UP001595897">
    <property type="component" value="Unassembled WGS sequence"/>
</dbReference>
<keyword evidence="3" id="KW-1185">Reference proteome</keyword>
<sequence length="333" mass="35869">MNGRIYDYNIGRFLSVDPFIQGTGSQGINPYSYVLNNPLSFTDPTGYSAEEEVETKPIYEIKTGSRLRTKVGETTTTTVTNDLGQVTHQHSVSAYTNGTYAGSSVTFDNGKATSATVYKGNKDGKSVSATVDINSPTSVSKDSSSSEQSNDTISLRAVSASDSNGNSYSWNSQRMYPGSPVSMEGAMRGAHNSGKGYDAWVEAGGSSSAWDHPLVMMGGSFATEGILAIRFGSSIAPGVKSYSPKLYEYFGRHFDEISNGFSKLVGRDRKQFLSETASAACGIAIVCASKFSPFKLPPGMPANPPAWNNGINYLHRQHDKTIPYPMRILDKVD</sequence>
<proteinExistence type="predicted"/>
<dbReference type="EMBL" id="JBHSGU010000015">
    <property type="protein sequence ID" value="MFC4701522.1"/>
    <property type="molecule type" value="Genomic_DNA"/>
</dbReference>
<evidence type="ECO:0000313" key="2">
    <source>
        <dbReference type="EMBL" id="MFC4701522.1"/>
    </source>
</evidence>